<keyword evidence="7" id="KW-1185">Reference proteome</keyword>
<dbReference type="InterPro" id="IPR007110">
    <property type="entry name" value="Ig-like_dom"/>
</dbReference>
<dbReference type="PANTHER" id="PTHR44170:SF60">
    <property type="entry name" value="ROUNDABOUT HOMOLOG 1"/>
    <property type="match status" value="1"/>
</dbReference>
<dbReference type="GO" id="GO:0098609">
    <property type="term" value="P:cell-cell adhesion"/>
    <property type="evidence" value="ECO:0007669"/>
    <property type="project" value="TreeGrafter"/>
</dbReference>
<protein>
    <submittedName>
        <fullName evidence="6">PXDN protein</fullName>
    </submittedName>
</protein>
<keyword evidence="4" id="KW-1133">Transmembrane helix</keyword>
<sequence>MMTGSHSFENQITCEGPRNFHGQKLIDISPEDLICEEPTILRFGSDSNTVVEGGTLYLVCEASGNPTPDITVILPSGLNATVESGGRVTVDVNGTITITNVTAADAGLYICTAGKTLYMVCEASGIPTPDITVIFPSGLNVTVESGGRVTVGVNGTITMANVTAADAGLYVCIAANNLGSTFATLVINAPLKVTTTGPVTTVATTGTSPTVPTTGVSPTVATTGISPTVPTTGISPTVPTTGISTIVATTGTSPTVATTGISTTVPTTGVSPTVATTGISPTVATTGISPTVTQVQLQPAHSFSLPVLIGSVCGAVAGTVLIGIIILTIWCKRKTQNPPSGPTPPVVFSNASASVAISGHDNHETGRAASEFLEYEDVVLRPNSAGLRQQPAVYQSLGPRQQPAVYHNLGPNRNRVPSDDLPPLPPPNTAQDIQHYYQSPAQDTQHYYQSLKKSQSKD</sequence>
<evidence type="ECO:0000313" key="6">
    <source>
        <dbReference type="EMBL" id="CAH1264547.1"/>
    </source>
</evidence>
<evidence type="ECO:0000313" key="7">
    <source>
        <dbReference type="Proteomes" id="UP000838412"/>
    </source>
</evidence>
<dbReference type="SMART" id="SM00408">
    <property type="entry name" value="IGc2"/>
    <property type="match status" value="2"/>
</dbReference>
<feature type="region of interest" description="Disordered" evidence="3">
    <location>
        <begin position="439"/>
        <end position="458"/>
    </location>
</feature>
<feature type="compositionally biased region" description="Polar residues" evidence="3">
    <location>
        <begin position="225"/>
        <end position="236"/>
    </location>
</feature>
<feature type="domain" description="Ig-like" evidence="5">
    <location>
        <begin position="38"/>
        <end position="113"/>
    </location>
</feature>
<keyword evidence="1" id="KW-0677">Repeat</keyword>
<dbReference type="Pfam" id="PF13927">
    <property type="entry name" value="Ig_3"/>
    <property type="match status" value="1"/>
</dbReference>
<dbReference type="FunFam" id="2.60.40.10:FF:002224">
    <property type="entry name" value="Uncharacterized protein"/>
    <property type="match status" value="1"/>
</dbReference>
<dbReference type="Gene3D" id="2.60.40.10">
    <property type="entry name" value="Immunoglobulins"/>
    <property type="match status" value="2"/>
</dbReference>
<evidence type="ECO:0000259" key="5">
    <source>
        <dbReference type="PROSITE" id="PS50835"/>
    </source>
</evidence>
<dbReference type="PANTHER" id="PTHR44170">
    <property type="entry name" value="PROTEIN SIDEKICK"/>
    <property type="match status" value="1"/>
</dbReference>
<dbReference type="EMBL" id="OV696690">
    <property type="protein sequence ID" value="CAH1264547.1"/>
    <property type="molecule type" value="Genomic_DNA"/>
</dbReference>
<evidence type="ECO:0000256" key="1">
    <source>
        <dbReference type="ARBA" id="ARBA00022737"/>
    </source>
</evidence>
<evidence type="ECO:0000256" key="4">
    <source>
        <dbReference type="SAM" id="Phobius"/>
    </source>
</evidence>
<name>A0A8J9ZX92_BRALA</name>
<dbReference type="PROSITE" id="PS50835">
    <property type="entry name" value="IG_LIKE"/>
    <property type="match status" value="2"/>
</dbReference>
<reference evidence="6" key="1">
    <citation type="submission" date="2022-01" db="EMBL/GenBank/DDBJ databases">
        <authorList>
            <person name="Braso-Vives M."/>
        </authorList>
    </citation>
    <scope>NUCLEOTIDE SEQUENCE</scope>
</reference>
<feature type="region of interest" description="Disordered" evidence="3">
    <location>
        <begin position="397"/>
        <end position="433"/>
    </location>
</feature>
<dbReference type="SMART" id="SM00409">
    <property type="entry name" value="IG"/>
    <property type="match status" value="2"/>
</dbReference>
<feature type="region of interest" description="Disordered" evidence="3">
    <location>
        <begin position="204"/>
        <end position="236"/>
    </location>
</feature>
<feature type="compositionally biased region" description="Low complexity" evidence="3">
    <location>
        <begin position="204"/>
        <end position="224"/>
    </location>
</feature>
<dbReference type="OrthoDB" id="8400687at2759"/>
<dbReference type="InterPro" id="IPR036179">
    <property type="entry name" value="Ig-like_dom_sf"/>
</dbReference>
<gene>
    <name evidence="6" type="primary">PXDN</name>
    <name evidence="6" type="ORF">BLAG_LOCUS18883</name>
</gene>
<dbReference type="CDD" id="cd00096">
    <property type="entry name" value="Ig"/>
    <property type="match status" value="1"/>
</dbReference>
<keyword evidence="4" id="KW-0472">Membrane</keyword>
<feature type="transmembrane region" description="Helical" evidence="4">
    <location>
        <begin position="303"/>
        <end position="330"/>
    </location>
</feature>
<proteinExistence type="predicted"/>
<dbReference type="InterPro" id="IPR003598">
    <property type="entry name" value="Ig_sub2"/>
</dbReference>
<accession>A0A8J9ZX92</accession>
<dbReference type="Proteomes" id="UP000838412">
    <property type="component" value="Chromosome 5"/>
</dbReference>
<dbReference type="InterPro" id="IPR003599">
    <property type="entry name" value="Ig_sub"/>
</dbReference>
<evidence type="ECO:0000256" key="3">
    <source>
        <dbReference type="SAM" id="MobiDB-lite"/>
    </source>
</evidence>
<keyword evidence="4" id="KW-0812">Transmembrane</keyword>
<organism evidence="6 7">
    <name type="scientific">Branchiostoma lanceolatum</name>
    <name type="common">Common lancelet</name>
    <name type="synonym">Amphioxus lanceolatum</name>
    <dbReference type="NCBI Taxonomy" id="7740"/>
    <lineage>
        <taxon>Eukaryota</taxon>
        <taxon>Metazoa</taxon>
        <taxon>Chordata</taxon>
        <taxon>Cephalochordata</taxon>
        <taxon>Leptocardii</taxon>
        <taxon>Amphioxiformes</taxon>
        <taxon>Branchiostomatidae</taxon>
        <taxon>Branchiostoma</taxon>
    </lineage>
</organism>
<evidence type="ECO:0000256" key="2">
    <source>
        <dbReference type="ARBA" id="ARBA00023157"/>
    </source>
</evidence>
<feature type="domain" description="Ig-like" evidence="5">
    <location>
        <begin position="114"/>
        <end position="188"/>
    </location>
</feature>
<dbReference type="SUPFAM" id="SSF48726">
    <property type="entry name" value="Immunoglobulin"/>
    <property type="match status" value="2"/>
</dbReference>
<dbReference type="InterPro" id="IPR013783">
    <property type="entry name" value="Ig-like_fold"/>
</dbReference>
<keyword evidence="2" id="KW-1015">Disulfide bond</keyword>
<dbReference type="AlphaFoldDB" id="A0A8J9ZX92"/>